<dbReference type="GO" id="GO:0016787">
    <property type="term" value="F:hydrolase activity"/>
    <property type="evidence" value="ECO:0007669"/>
    <property type="project" value="UniProtKB-KW"/>
</dbReference>
<gene>
    <name evidence="2" type="ORF">CLV47_1353</name>
</gene>
<dbReference type="InterPro" id="IPR029058">
    <property type="entry name" value="AB_hydrolase_fold"/>
</dbReference>
<accession>A0A2T0YYN0</accession>
<dbReference type="EMBL" id="PVUE01000035">
    <property type="protein sequence ID" value="PRZ29209.1"/>
    <property type="molecule type" value="Genomic_DNA"/>
</dbReference>
<keyword evidence="2" id="KW-0378">Hydrolase</keyword>
<evidence type="ECO:0000259" key="1">
    <source>
        <dbReference type="Pfam" id="PF12146"/>
    </source>
</evidence>
<dbReference type="PANTHER" id="PTHR11614">
    <property type="entry name" value="PHOSPHOLIPASE-RELATED"/>
    <property type="match status" value="1"/>
</dbReference>
<comment type="caution">
    <text evidence="2">The sequence shown here is derived from an EMBL/GenBank/DDBJ whole genome shotgun (WGS) entry which is preliminary data.</text>
</comment>
<evidence type="ECO:0000313" key="2">
    <source>
        <dbReference type="EMBL" id="PRZ29209.1"/>
    </source>
</evidence>
<evidence type="ECO:0000313" key="3">
    <source>
        <dbReference type="Proteomes" id="UP000237752"/>
    </source>
</evidence>
<reference evidence="2 3" key="1">
    <citation type="submission" date="2018-03" db="EMBL/GenBank/DDBJ databases">
        <title>Genomic Encyclopedia of Archaeal and Bacterial Type Strains, Phase II (KMG-II): from individual species to whole genera.</title>
        <authorList>
            <person name="Goeker M."/>
        </authorList>
    </citation>
    <scope>NUCLEOTIDE SEQUENCE [LARGE SCALE GENOMIC DNA]</scope>
    <source>
        <strain evidence="2 3">DSM 100065</strain>
    </source>
</reference>
<dbReference type="AlphaFoldDB" id="A0A2T0YYN0"/>
<feature type="domain" description="Serine aminopeptidase S33" evidence="1">
    <location>
        <begin position="44"/>
        <end position="193"/>
    </location>
</feature>
<dbReference type="SUPFAM" id="SSF53474">
    <property type="entry name" value="alpha/beta-Hydrolases"/>
    <property type="match status" value="1"/>
</dbReference>
<protein>
    <submittedName>
        <fullName evidence="2">Alpha-beta hydrolase superfamily lysophospholipase</fullName>
    </submittedName>
</protein>
<dbReference type="InterPro" id="IPR022742">
    <property type="entry name" value="Hydrolase_4"/>
</dbReference>
<keyword evidence="3" id="KW-1185">Reference proteome</keyword>
<dbReference type="Pfam" id="PF12146">
    <property type="entry name" value="Hydrolase_4"/>
    <property type="match status" value="1"/>
</dbReference>
<dbReference type="Gene3D" id="3.40.50.1820">
    <property type="entry name" value="alpha/beta hydrolase"/>
    <property type="match status" value="1"/>
</dbReference>
<name>A0A2T0YYN0_9ACTN</name>
<dbReference type="InterPro" id="IPR051044">
    <property type="entry name" value="MAG_DAG_Lipase"/>
</dbReference>
<dbReference type="Proteomes" id="UP000237752">
    <property type="component" value="Unassembled WGS sequence"/>
</dbReference>
<sequence>MCEPRGMLRRIRKVEGLESAVDHAIIASDGVRLAAYSLRPEGPVRLHIVLCHGFTNHSRRPQLVRIASRLESAGVAVTAFDFRGHGRSQGESSVGGDGELADLDAVVAHVRRTDPDAQVAVIGFSMGASVAIRHASLGQHRPDLLVSVSAVSRWYVRDSTSMRRVHWLLESRLGPVTSRLALRTRLGGPWATRPVPPIEAIAALQGIPTLLVHGDRDIYFGPDHARALQAAAPERPELWVVAGFGHAEGSMTAGLVDRIRGWLMRALDVDRTQHRLPGAVPARNSGASA</sequence>
<organism evidence="2 3">
    <name type="scientific">Antricoccus suffuscus</name>
    <dbReference type="NCBI Taxonomy" id="1629062"/>
    <lineage>
        <taxon>Bacteria</taxon>
        <taxon>Bacillati</taxon>
        <taxon>Actinomycetota</taxon>
        <taxon>Actinomycetes</taxon>
        <taxon>Geodermatophilales</taxon>
        <taxon>Antricoccaceae</taxon>
        <taxon>Antricoccus</taxon>
    </lineage>
</organism>
<proteinExistence type="predicted"/>